<dbReference type="Pfam" id="PF01337">
    <property type="entry name" value="Barstar"/>
    <property type="match status" value="1"/>
</dbReference>
<sequence>MSHAEGHLDLSRPLLSGIYDVDARDYPALAAQARRHELALRRIDLAGCTGKAALLARIAETLQLPEDFGFNWDALADCLRDPGWQPAWGHVLLFEHVDPLRRGAPHDLTILRGVLDDAATFALEHDRPFFAFFPLPATDD</sequence>
<dbReference type="EMBL" id="JAMZEK010000004">
    <property type="protein sequence ID" value="MCP1375886.1"/>
    <property type="molecule type" value="Genomic_DNA"/>
</dbReference>
<comment type="similarity">
    <text evidence="1">Belongs to the barstar family.</text>
</comment>
<dbReference type="InterPro" id="IPR000468">
    <property type="entry name" value="Barstar"/>
</dbReference>
<gene>
    <name evidence="3" type="ORF">NC595_17690</name>
</gene>
<reference evidence="3 4" key="1">
    <citation type="submission" date="2022-06" db="EMBL/GenBank/DDBJ databases">
        <title>Dyella sp. Sa strain:Sa Genome sequencing.</title>
        <authorList>
            <person name="Park S."/>
        </authorList>
    </citation>
    <scope>NUCLEOTIDE SEQUENCE [LARGE SCALE GENOMIC DNA]</scope>
    <source>
        <strain evidence="3 4">Sa</strain>
    </source>
</reference>
<evidence type="ECO:0000259" key="2">
    <source>
        <dbReference type="Pfam" id="PF01337"/>
    </source>
</evidence>
<dbReference type="InterPro" id="IPR035905">
    <property type="entry name" value="Barstar-like_sf"/>
</dbReference>
<accession>A0ABT1FET3</accession>
<protein>
    <submittedName>
        <fullName evidence="3">Barstar family protein</fullName>
    </submittedName>
</protein>
<organism evidence="3 4">
    <name type="scientific">Dyella lutea</name>
    <dbReference type="NCBI Taxonomy" id="2950441"/>
    <lineage>
        <taxon>Bacteria</taxon>
        <taxon>Pseudomonadati</taxon>
        <taxon>Pseudomonadota</taxon>
        <taxon>Gammaproteobacteria</taxon>
        <taxon>Lysobacterales</taxon>
        <taxon>Rhodanobacteraceae</taxon>
        <taxon>Dyella</taxon>
    </lineage>
</organism>
<dbReference type="Gene3D" id="3.30.370.10">
    <property type="entry name" value="Barstar-like"/>
    <property type="match status" value="1"/>
</dbReference>
<evidence type="ECO:0000313" key="4">
    <source>
        <dbReference type="Proteomes" id="UP001204615"/>
    </source>
</evidence>
<dbReference type="CDD" id="cd05141">
    <property type="entry name" value="Barstar_evA4336-like"/>
    <property type="match status" value="1"/>
</dbReference>
<comment type="caution">
    <text evidence="3">The sequence shown here is derived from an EMBL/GenBank/DDBJ whole genome shotgun (WGS) entry which is preliminary data.</text>
</comment>
<evidence type="ECO:0000256" key="1">
    <source>
        <dbReference type="ARBA" id="ARBA00006845"/>
    </source>
</evidence>
<proteinExistence type="inferred from homology"/>
<dbReference type="Proteomes" id="UP001204615">
    <property type="component" value="Unassembled WGS sequence"/>
</dbReference>
<dbReference type="RefSeq" id="WP_253568653.1">
    <property type="nucleotide sequence ID" value="NZ_JAMZEK010000004.1"/>
</dbReference>
<keyword evidence="4" id="KW-1185">Reference proteome</keyword>
<dbReference type="SUPFAM" id="SSF52038">
    <property type="entry name" value="Barstar-related"/>
    <property type="match status" value="1"/>
</dbReference>
<name>A0ABT1FET3_9GAMM</name>
<feature type="domain" description="Barstar (barnase inhibitor)" evidence="2">
    <location>
        <begin position="40"/>
        <end position="133"/>
    </location>
</feature>
<evidence type="ECO:0000313" key="3">
    <source>
        <dbReference type="EMBL" id="MCP1375886.1"/>
    </source>
</evidence>